<dbReference type="InterPro" id="IPR002078">
    <property type="entry name" value="Sigma_54_int"/>
</dbReference>
<dbReference type="Pfam" id="PF00158">
    <property type="entry name" value="Sigma54_activat"/>
    <property type="match status" value="1"/>
</dbReference>
<sequence>MSNLLKMRNFIEQVSDAIASVLELDVVITDKDLFRVAATGMYRNRLSQRVNQGCATANVIIGKKCIVTASVPGDICQHCTRGGKCQEKAHIIQPIVVDDECEGVIGLLAFDERQKNIIIKQQEKLLLYTEKMAALISSTLKEQEILKKNLLITNKLKMTLNTVDEGLIYVDNKRIVTQINEAALEMLGIAEAAILDREMDECRIKRYVCEVLNEGVALDDREIVDVYQGKKIHVFITIKPILGIDDQQEGAVLILKEYAKIEKIVSNVTGIRKAYFFKDIIGVSEAINEVKNKAIKVAKIDSTVLLTGESGTGKEMFAGAIHQESHRSTGPFISINCAAIPETLLESELFGYEEGAFSGAKKGGKPGKFQLAHGGTLFLDEIGDMPLYLQTKLLRAIQEKTIDKVGGTRPVEVNVRIIAATNKNLEDSIAKGEFRKDLFYRLNVIPLNIPPLRERPEDIYPLVNIFKNKHENLLKKNVIGFSNEVMNIFYRYSWPGNVRELENVVEYMLSLASSEIIGSDSLPHKLKNFSSGYGGKGPALLPLAEVITKAEESALKEAVACAGNHLNDKEILDLCRQLKISRATFYRKAKKYHLLSL</sequence>
<feature type="domain" description="PAS" evidence="7">
    <location>
        <begin position="152"/>
        <end position="197"/>
    </location>
</feature>
<dbReference type="GO" id="GO:0005524">
    <property type="term" value="F:ATP binding"/>
    <property type="evidence" value="ECO:0007669"/>
    <property type="project" value="UniProtKB-KW"/>
</dbReference>
<dbReference type="InterPro" id="IPR025662">
    <property type="entry name" value="Sigma_54_int_dom_ATP-bd_1"/>
</dbReference>
<dbReference type="InterPro" id="IPR000014">
    <property type="entry name" value="PAS"/>
</dbReference>
<protein>
    <recommendedName>
        <fullName evidence="10">PAS domain-containing protein</fullName>
    </recommendedName>
</protein>
<evidence type="ECO:0000259" key="6">
    <source>
        <dbReference type="PROSITE" id="PS50045"/>
    </source>
</evidence>
<dbReference type="Pfam" id="PF13188">
    <property type="entry name" value="PAS_8"/>
    <property type="match status" value="1"/>
</dbReference>
<keyword evidence="9" id="KW-1185">Reference proteome</keyword>
<organism evidence="8 9">
    <name type="scientific">Formimonas warabiya</name>
    <dbReference type="NCBI Taxonomy" id="1761012"/>
    <lineage>
        <taxon>Bacteria</taxon>
        <taxon>Bacillati</taxon>
        <taxon>Bacillota</taxon>
        <taxon>Clostridia</taxon>
        <taxon>Eubacteriales</taxon>
        <taxon>Peptococcaceae</taxon>
        <taxon>Candidatus Formimonas</taxon>
    </lineage>
</organism>
<evidence type="ECO:0000313" key="8">
    <source>
        <dbReference type="EMBL" id="ATW27873.1"/>
    </source>
</evidence>
<dbReference type="InterPro" id="IPR029016">
    <property type="entry name" value="GAF-like_dom_sf"/>
</dbReference>
<dbReference type="Gene3D" id="3.40.50.300">
    <property type="entry name" value="P-loop containing nucleotide triphosphate hydrolases"/>
    <property type="match status" value="1"/>
</dbReference>
<dbReference type="CDD" id="cd00130">
    <property type="entry name" value="PAS"/>
    <property type="match status" value="1"/>
</dbReference>
<dbReference type="InterPro" id="IPR058031">
    <property type="entry name" value="AAA_lid_NorR"/>
</dbReference>
<dbReference type="GO" id="GO:0006355">
    <property type="term" value="P:regulation of DNA-templated transcription"/>
    <property type="evidence" value="ECO:0007669"/>
    <property type="project" value="InterPro"/>
</dbReference>
<dbReference type="Gene3D" id="3.30.450.20">
    <property type="entry name" value="PAS domain"/>
    <property type="match status" value="1"/>
</dbReference>
<dbReference type="SUPFAM" id="SSF52540">
    <property type="entry name" value="P-loop containing nucleoside triphosphate hydrolases"/>
    <property type="match status" value="1"/>
</dbReference>
<dbReference type="PANTHER" id="PTHR32071:SF57">
    <property type="entry name" value="C4-DICARBOXYLATE TRANSPORT TRANSCRIPTIONAL REGULATORY PROTEIN DCTD"/>
    <property type="match status" value="1"/>
</dbReference>
<gene>
    <name evidence="8" type="ORF">DCMF_26735</name>
</gene>
<proteinExistence type="predicted"/>
<name>A0A3G1KZB4_FORW1</name>
<dbReference type="CDD" id="cd00009">
    <property type="entry name" value="AAA"/>
    <property type="match status" value="1"/>
</dbReference>
<keyword evidence="5" id="KW-0804">Transcription</keyword>
<dbReference type="Gene3D" id="1.10.8.60">
    <property type="match status" value="1"/>
</dbReference>
<accession>A0A3G1KZB4</accession>
<dbReference type="Proteomes" id="UP000323521">
    <property type="component" value="Chromosome"/>
</dbReference>
<dbReference type="PROSITE" id="PS50045">
    <property type="entry name" value="SIGMA54_INTERACT_4"/>
    <property type="match status" value="1"/>
</dbReference>
<dbReference type="Pfam" id="PF25601">
    <property type="entry name" value="AAA_lid_14"/>
    <property type="match status" value="1"/>
</dbReference>
<dbReference type="InterPro" id="IPR035965">
    <property type="entry name" value="PAS-like_dom_sf"/>
</dbReference>
<evidence type="ECO:0000256" key="5">
    <source>
        <dbReference type="ARBA" id="ARBA00023163"/>
    </source>
</evidence>
<dbReference type="SUPFAM" id="SSF55785">
    <property type="entry name" value="PYP-like sensor domain (PAS domain)"/>
    <property type="match status" value="1"/>
</dbReference>
<reference evidence="8 9" key="1">
    <citation type="submission" date="2016-10" db="EMBL/GenBank/DDBJ databases">
        <title>Complete Genome Sequence of Peptococcaceae strain DCMF.</title>
        <authorList>
            <person name="Edwards R.J."/>
            <person name="Holland S.I."/>
            <person name="Deshpande N.P."/>
            <person name="Wong Y.K."/>
            <person name="Ertan H."/>
            <person name="Manefield M."/>
            <person name="Russell T.L."/>
            <person name="Lee M.J."/>
        </authorList>
    </citation>
    <scope>NUCLEOTIDE SEQUENCE [LARGE SCALE GENOMIC DNA]</scope>
    <source>
        <strain evidence="8 9">DCMF</strain>
    </source>
</reference>
<keyword evidence="4" id="KW-0238">DNA-binding</keyword>
<dbReference type="AlphaFoldDB" id="A0A3G1KZB4"/>
<dbReference type="InterPro" id="IPR025944">
    <property type="entry name" value="Sigma_54_int_dom_CS"/>
</dbReference>
<evidence type="ECO:0000256" key="2">
    <source>
        <dbReference type="ARBA" id="ARBA00022840"/>
    </source>
</evidence>
<dbReference type="PANTHER" id="PTHR32071">
    <property type="entry name" value="TRANSCRIPTIONAL REGULATORY PROTEIN"/>
    <property type="match status" value="1"/>
</dbReference>
<dbReference type="InterPro" id="IPR003593">
    <property type="entry name" value="AAA+_ATPase"/>
</dbReference>
<dbReference type="PROSITE" id="PS00675">
    <property type="entry name" value="SIGMA54_INTERACT_1"/>
    <property type="match status" value="1"/>
</dbReference>
<feature type="domain" description="Sigma-54 factor interaction" evidence="6">
    <location>
        <begin position="280"/>
        <end position="510"/>
    </location>
</feature>
<evidence type="ECO:0000256" key="4">
    <source>
        <dbReference type="ARBA" id="ARBA00023125"/>
    </source>
</evidence>
<evidence type="ECO:0008006" key="10">
    <source>
        <dbReference type="Google" id="ProtNLM"/>
    </source>
</evidence>
<dbReference type="EMBL" id="CP017634">
    <property type="protein sequence ID" value="ATW27873.1"/>
    <property type="molecule type" value="Genomic_DNA"/>
</dbReference>
<dbReference type="InterPro" id="IPR025943">
    <property type="entry name" value="Sigma_54_int_dom_ATP-bd_2"/>
</dbReference>
<dbReference type="GO" id="GO:0003677">
    <property type="term" value="F:DNA binding"/>
    <property type="evidence" value="ECO:0007669"/>
    <property type="project" value="UniProtKB-KW"/>
</dbReference>
<dbReference type="PROSITE" id="PS50112">
    <property type="entry name" value="PAS"/>
    <property type="match status" value="1"/>
</dbReference>
<evidence type="ECO:0000256" key="1">
    <source>
        <dbReference type="ARBA" id="ARBA00022741"/>
    </source>
</evidence>
<keyword evidence="1" id="KW-0547">Nucleotide-binding</keyword>
<keyword evidence="3" id="KW-0805">Transcription regulation</keyword>
<dbReference type="InterPro" id="IPR027417">
    <property type="entry name" value="P-loop_NTPase"/>
</dbReference>
<dbReference type="Gene3D" id="3.30.450.40">
    <property type="match status" value="1"/>
</dbReference>
<dbReference type="PROSITE" id="PS00688">
    <property type="entry name" value="SIGMA54_INTERACT_3"/>
    <property type="match status" value="1"/>
</dbReference>
<dbReference type="KEGG" id="fwa:DCMF_26735"/>
<dbReference type="SMART" id="SM00382">
    <property type="entry name" value="AAA"/>
    <property type="match status" value="1"/>
</dbReference>
<keyword evidence="2" id="KW-0067">ATP-binding</keyword>
<evidence type="ECO:0000259" key="7">
    <source>
        <dbReference type="PROSITE" id="PS50112"/>
    </source>
</evidence>
<dbReference type="FunFam" id="3.40.50.300:FF:000006">
    <property type="entry name" value="DNA-binding transcriptional regulator NtrC"/>
    <property type="match status" value="1"/>
</dbReference>
<evidence type="ECO:0000313" key="9">
    <source>
        <dbReference type="Proteomes" id="UP000323521"/>
    </source>
</evidence>
<evidence type="ECO:0000256" key="3">
    <source>
        <dbReference type="ARBA" id="ARBA00023015"/>
    </source>
</evidence>
<dbReference type="PROSITE" id="PS00676">
    <property type="entry name" value="SIGMA54_INTERACT_2"/>
    <property type="match status" value="1"/>
</dbReference>